<keyword evidence="3" id="KW-1185">Reference proteome</keyword>
<proteinExistence type="predicted"/>
<dbReference type="AlphaFoldDB" id="A0A3S5AG40"/>
<comment type="caution">
    <text evidence="2">The sequence shown here is derived from an EMBL/GenBank/DDBJ whole genome shotgun (WGS) entry which is preliminary data.</text>
</comment>
<dbReference type="EMBL" id="CAAALY010042037">
    <property type="protein sequence ID" value="VEL19548.1"/>
    <property type="molecule type" value="Genomic_DNA"/>
</dbReference>
<organism evidence="2 3">
    <name type="scientific">Protopolystoma xenopodis</name>
    <dbReference type="NCBI Taxonomy" id="117903"/>
    <lineage>
        <taxon>Eukaryota</taxon>
        <taxon>Metazoa</taxon>
        <taxon>Spiralia</taxon>
        <taxon>Lophotrochozoa</taxon>
        <taxon>Platyhelminthes</taxon>
        <taxon>Monogenea</taxon>
        <taxon>Polyopisthocotylea</taxon>
        <taxon>Polystomatidea</taxon>
        <taxon>Polystomatidae</taxon>
        <taxon>Protopolystoma</taxon>
    </lineage>
</organism>
<reference evidence="2" key="1">
    <citation type="submission" date="2018-11" db="EMBL/GenBank/DDBJ databases">
        <authorList>
            <consortium name="Pathogen Informatics"/>
        </authorList>
    </citation>
    <scope>NUCLEOTIDE SEQUENCE</scope>
</reference>
<feature type="region of interest" description="Disordered" evidence="1">
    <location>
        <begin position="1"/>
        <end position="24"/>
    </location>
</feature>
<evidence type="ECO:0000313" key="2">
    <source>
        <dbReference type="EMBL" id="VEL19548.1"/>
    </source>
</evidence>
<evidence type="ECO:0000256" key="1">
    <source>
        <dbReference type="SAM" id="MobiDB-lite"/>
    </source>
</evidence>
<evidence type="ECO:0000313" key="3">
    <source>
        <dbReference type="Proteomes" id="UP000784294"/>
    </source>
</evidence>
<dbReference type="Proteomes" id="UP000784294">
    <property type="component" value="Unassembled WGS sequence"/>
</dbReference>
<protein>
    <submittedName>
        <fullName evidence="2">Uncharacterized protein</fullName>
    </submittedName>
</protein>
<name>A0A3S5AG40_9PLAT</name>
<sequence>MALGHSQAKRTSDSALAVPHTVSTPSSPLCPISTSLVLASTVSNNSTVGNTNSTTSSSTRAQFIPSPTGEMCISEQSLPLPNVYRYPTAGEDSMTSRAHLTHNLGIMAFRSSAHTSRSAMNIVTVSGPSTCAAQAHTTAVQASQSRPFVPGSSNGDRF</sequence>
<accession>A0A3S5AG40</accession>
<gene>
    <name evidence="2" type="ORF">PXEA_LOCUS12988</name>
</gene>